<dbReference type="Proteomes" id="UP000829354">
    <property type="component" value="Chromosome IV"/>
</dbReference>
<gene>
    <name evidence="1" type="ORF">L5515_012480</name>
</gene>
<dbReference type="EMBL" id="CP092623">
    <property type="protein sequence ID" value="UMM30708.1"/>
    <property type="molecule type" value="Genomic_DNA"/>
</dbReference>
<accession>A0AAE9ESP0</accession>
<protein>
    <submittedName>
        <fullName evidence="1">Uncharacterized protein</fullName>
    </submittedName>
</protein>
<evidence type="ECO:0000313" key="2">
    <source>
        <dbReference type="Proteomes" id="UP000829354"/>
    </source>
</evidence>
<organism evidence="1 2">
    <name type="scientific">Caenorhabditis briggsae</name>
    <dbReference type="NCBI Taxonomy" id="6238"/>
    <lineage>
        <taxon>Eukaryota</taxon>
        <taxon>Metazoa</taxon>
        <taxon>Ecdysozoa</taxon>
        <taxon>Nematoda</taxon>
        <taxon>Chromadorea</taxon>
        <taxon>Rhabditida</taxon>
        <taxon>Rhabditina</taxon>
        <taxon>Rhabditomorpha</taxon>
        <taxon>Rhabditoidea</taxon>
        <taxon>Rhabditidae</taxon>
        <taxon>Peloderinae</taxon>
        <taxon>Caenorhabditis</taxon>
    </lineage>
</organism>
<reference evidence="1 2" key="1">
    <citation type="submission" date="2022-04" db="EMBL/GenBank/DDBJ databases">
        <title>Chromosome-level reference genomes for two strains of Caenorhabditis briggsae: an improved platform for comparative genomics.</title>
        <authorList>
            <person name="Stevens L."/>
            <person name="Andersen E."/>
        </authorList>
    </citation>
    <scope>NUCLEOTIDE SEQUENCE [LARGE SCALE GENOMIC DNA]</scope>
    <source>
        <strain evidence="1">VX34</strain>
        <tissue evidence="1">Whole-organism</tissue>
    </source>
</reference>
<dbReference type="AlphaFoldDB" id="A0AAE9ESP0"/>
<name>A0AAE9ESP0_CAEBR</name>
<keyword evidence="2" id="KW-1185">Reference proteome</keyword>
<proteinExistence type="predicted"/>
<sequence length="85" mass="10575">MVTYPFASFSFHQNLPNRIQKYLFLAFFAQFFRNFWKNYELENRKVTVSNFFFFNFSKVLISFSLCDKMYYARIPKFRIPEFQNF</sequence>
<evidence type="ECO:0000313" key="1">
    <source>
        <dbReference type="EMBL" id="UMM30708.1"/>
    </source>
</evidence>